<dbReference type="AlphaFoldDB" id="A0A3R6Z0Y9"/>
<evidence type="ECO:0000313" key="1">
    <source>
        <dbReference type="EMBL" id="RHY31376.1"/>
    </source>
</evidence>
<proteinExistence type="predicted"/>
<dbReference type="EMBL" id="QUSY01000220">
    <property type="protein sequence ID" value="RHY31376.1"/>
    <property type="molecule type" value="Genomic_DNA"/>
</dbReference>
<gene>
    <name evidence="1" type="ORF">DYB32_003573</name>
</gene>
<name>A0A3R6Z0Y9_9STRA</name>
<sequence length="494" mass="54011">MHQTVPKSERSVRAICHVDLAVMPHDNYGLHVMVYLPCVSHTHLIVLSDAEVQAIVESPWPCTDSVAGRRRAIRAIFQLCTYDTNERLVRLEAPGCFVKYATMVAPPVMSLDSTSAHPATPQRIDDTPVNRPLSPADVNLLANTVRMLDEGSDNLVYVYDVTGPDEAHLIGSKTVLPWLHHVMTSRLDRTIHPDGTFTVVLVRSRMYSEYKATPVYSTMDEDVLHNKHLLIDDGTSPVLLRSRLTMAKHIRGHAVICSAFDITLRPPADGSSAAFDRANHVHVRIDGYIATTSQNLSVWVQGAVLMEAVGSHVALLELGNERALAEHLFDLLDLEVSTADGHPSTICRLFIKETIVHLPKTDGTDDGIAANVESTTATSSAPSPCLYKTFCAVSGEKVLVSVLDTSHTTPAVPLRVMLYQPSSSLTTHVDVPSDFIEKVVPSARASWTSKAQVHAALRQLLSYLSVTRVEDECGTTLSVGWKDHDSQSAAHTTS</sequence>
<dbReference type="Proteomes" id="UP000285060">
    <property type="component" value="Unassembled WGS sequence"/>
</dbReference>
<evidence type="ECO:0000313" key="2">
    <source>
        <dbReference type="Proteomes" id="UP000285060"/>
    </source>
</evidence>
<protein>
    <submittedName>
        <fullName evidence="1">Uncharacterized protein</fullName>
    </submittedName>
</protein>
<comment type="caution">
    <text evidence="1">The sequence shown here is derived from an EMBL/GenBank/DDBJ whole genome shotgun (WGS) entry which is preliminary data.</text>
</comment>
<keyword evidence="2" id="KW-1185">Reference proteome</keyword>
<reference evidence="1 2" key="1">
    <citation type="submission" date="2018-08" db="EMBL/GenBank/DDBJ databases">
        <title>Aphanomyces genome sequencing and annotation.</title>
        <authorList>
            <person name="Minardi D."/>
            <person name="Oidtmann B."/>
            <person name="Van Der Giezen M."/>
            <person name="Studholme D.J."/>
        </authorList>
    </citation>
    <scope>NUCLEOTIDE SEQUENCE [LARGE SCALE GENOMIC DNA]</scope>
    <source>
        <strain evidence="1 2">NJM0002</strain>
    </source>
</reference>
<organism evidence="1 2">
    <name type="scientific">Aphanomyces invadans</name>
    <dbReference type="NCBI Taxonomy" id="157072"/>
    <lineage>
        <taxon>Eukaryota</taxon>
        <taxon>Sar</taxon>
        <taxon>Stramenopiles</taxon>
        <taxon>Oomycota</taxon>
        <taxon>Saprolegniomycetes</taxon>
        <taxon>Saprolegniales</taxon>
        <taxon>Verrucalvaceae</taxon>
        <taxon>Aphanomyces</taxon>
    </lineage>
</organism>
<accession>A0A3R6Z0Y9</accession>
<dbReference type="VEuPathDB" id="FungiDB:H310_00417"/>